<dbReference type="EMBL" id="CAJJDO010000022">
    <property type="protein sequence ID" value="CAD8151596.1"/>
    <property type="molecule type" value="Genomic_DNA"/>
</dbReference>
<name>A0A8S1TKA7_9CILI</name>
<reference evidence="1" key="1">
    <citation type="submission" date="2021-01" db="EMBL/GenBank/DDBJ databases">
        <authorList>
            <consortium name="Genoscope - CEA"/>
            <person name="William W."/>
        </authorList>
    </citation>
    <scope>NUCLEOTIDE SEQUENCE</scope>
</reference>
<keyword evidence="2" id="KW-1185">Reference proteome</keyword>
<evidence type="ECO:0000313" key="2">
    <source>
        <dbReference type="Proteomes" id="UP000689195"/>
    </source>
</evidence>
<protein>
    <submittedName>
        <fullName evidence="1">Uncharacterized protein</fullName>
    </submittedName>
</protein>
<accession>A0A8S1TKA7</accession>
<proteinExistence type="predicted"/>
<gene>
    <name evidence="1" type="ORF">PPENT_87.1.T0220007</name>
</gene>
<evidence type="ECO:0000313" key="1">
    <source>
        <dbReference type="EMBL" id="CAD8151596.1"/>
    </source>
</evidence>
<dbReference type="AlphaFoldDB" id="A0A8S1TKA7"/>
<sequence>MHYEVCQPDFYDFQTQCLAHQLGCQVFNIFNVYYDLLHLSKGLTQLLSQLFLSRFNCSTYFDDKQIILKINRFIVCATCSSFTCILNIQIYSVYRICETCLDDAFCKTFENTIST</sequence>
<organism evidence="1 2">
    <name type="scientific">Paramecium pentaurelia</name>
    <dbReference type="NCBI Taxonomy" id="43138"/>
    <lineage>
        <taxon>Eukaryota</taxon>
        <taxon>Sar</taxon>
        <taxon>Alveolata</taxon>
        <taxon>Ciliophora</taxon>
        <taxon>Intramacronucleata</taxon>
        <taxon>Oligohymenophorea</taxon>
        <taxon>Peniculida</taxon>
        <taxon>Parameciidae</taxon>
        <taxon>Paramecium</taxon>
    </lineage>
</organism>
<comment type="caution">
    <text evidence="1">The sequence shown here is derived from an EMBL/GenBank/DDBJ whole genome shotgun (WGS) entry which is preliminary data.</text>
</comment>
<dbReference type="Proteomes" id="UP000689195">
    <property type="component" value="Unassembled WGS sequence"/>
</dbReference>